<accession>A0ACC0IAJ6</accession>
<reference evidence="1 2" key="1">
    <citation type="journal article" date="2022" name="Plant J.">
        <title>Chromosome-level genome of Camellia lanceoleosa provides a valuable resource for understanding genome evolution and self-incompatibility.</title>
        <authorList>
            <person name="Gong W."/>
            <person name="Xiao S."/>
            <person name="Wang L."/>
            <person name="Liao Z."/>
            <person name="Chang Y."/>
            <person name="Mo W."/>
            <person name="Hu G."/>
            <person name="Li W."/>
            <person name="Zhao G."/>
            <person name="Zhu H."/>
            <person name="Hu X."/>
            <person name="Ji K."/>
            <person name="Xiang X."/>
            <person name="Song Q."/>
            <person name="Yuan D."/>
            <person name="Jin S."/>
            <person name="Zhang L."/>
        </authorList>
    </citation>
    <scope>NUCLEOTIDE SEQUENCE [LARGE SCALE GENOMIC DNA]</scope>
    <source>
        <strain evidence="1">SQ_2022a</strain>
    </source>
</reference>
<protein>
    <submittedName>
        <fullName evidence="1">Uncharacterized protein</fullName>
    </submittedName>
</protein>
<proteinExistence type="predicted"/>
<organism evidence="1 2">
    <name type="scientific">Camellia lanceoleosa</name>
    <dbReference type="NCBI Taxonomy" id="1840588"/>
    <lineage>
        <taxon>Eukaryota</taxon>
        <taxon>Viridiplantae</taxon>
        <taxon>Streptophyta</taxon>
        <taxon>Embryophyta</taxon>
        <taxon>Tracheophyta</taxon>
        <taxon>Spermatophyta</taxon>
        <taxon>Magnoliopsida</taxon>
        <taxon>eudicotyledons</taxon>
        <taxon>Gunneridae</taxon>
        <taxon>Pentapetalae</taxon>
        <taxon>asterids</taxon>
        <taxon>Ericales</taxon>
        <taxon>Theaceae</taxon>
        <taxon>Camellia</taxon>
    </lineage>
</organism>
<evidence type="ECO:0000313" key="2">
    <source>
        <dbReference type="Proteomes" id="UP001060215"/>
    </source>
</evidence>
<name>A0ACC0IAJ6_9ERIC</name>
<sequence length="199" mass="22064">MQTLPLTQSSFCLSCSGNNSVCSSGNNSATLVLHPASSQDFFTVNLLYGTLTECDPKSPTMTAGPKCPFSSELQGSSENYIQMSVPRLCSYLPLSLSEDRLDSSLPTDFLIKCEDQSVEIGVEYLWTPSKCSKCKVFGSSAVIRHSTRHQSKDLTVILNSRRWHNKRWSVSRVGKRSIGRHGHKSMKSAEGDIKEFIYV</sequence>
<dbReference type="EMBL" id="CM045763">
    <property type="protein sequence ID" value="KAI8020961.1"/>
    <property type="molecule type" value="Genomic_DNA"/>
</dbReference>
<gene>
    <name evidence="1" type="ORF">LOK49_LG03G03532</name>
</gene>
<dbReference type="Proteomes" id="UP001060215">
    <property type="component" value="Chromosome 6"/>
</dbReference>
<keyword evidence="2" id="KW-1185">Reference proteome</keyword>
<comment type="caution">
    <text evidence="1">The sequence shown here is derived from an EMBL/GenBank/DDBJ whole genome shotgun (WGS) entry which is preliminary data.</text>
</comment>
<evidence type="ECO:0000313" key="1">
    <source>
        <dbReference type="EMBL" id="KAI8020961.1"/>
    </source>
</evidence>